<dbReference type="CDD" id="cd04301">
    <property type="entry name" value="NAT_SF"/>
    <property type="match status" value="1"/>
</dbReference>
<reference evidence="2 3" key="1">
    <citation type="journal article" date="2021" name="Sci. Rep.">
        <title>The distribution of antibiotic resistance genes in chicken gut microbiota commensals.</title>
        <authorList>
            <person name="Juricova H."/>
            <person name="Matiasovicova J."/>
            <person name="Kubasova T."/>
            <person name="Cejkova D."/>
            <person name="Rychlik I."/>
        </authorList>
    </citation>
    <scope>NUCLEOTIDE SEQUENCE [LARGE SCALE GENOMIC DNA]</scope>
    <source>
        <strain evidence="2 3">An794</strain>
    </source>
</reference>
<keyword evidence="3" id="KW-1185">Reference proteome</keyword>
<evidence type="ECO:0000313" key="3">
    <source>
        <dbReference type="Proteomes" id="UP000712527"/>
    </source>
</evidence>
<protein>
    <submittedName>
        <fullName evidence="2">GNAT family N-acetyltransferase</fullName>
    </submittedName>
</protein>
<dbReference type="Gene3D" id="3.40.630.30">
    <property type="match status" value="1"/>
</dbReference>
<gene>
    <name evidence="2" type="ORF">H9X80_02415</name>
</gene>
<dbReference type="Proteomes" id="UP000712527">
    <property type="component" value="Unassembled WGS sequence"/>
</dbReference>
<comment type="caution">
    <text evidence="2">The sequence shown here is derived from an EMBL/GenBank/DDBJ whole genome shotgun (WGS) entry which is preliminary data.</text>
</comment>
<dbReference type="InterPro" id="IPR000182">
    <property type="entry name" value="GNAT_dom"/>
</dbReference>
<dbReference type="InterPro" id="IPR016181">
    <property type="entry name" value="Acyl_CoA_acyltransferase"/>
</dbReference>
<dbReference type="SUPFAM" id="SSF55729">
    <property type="entry name" value="Acyl-CoA N-acyltransferases (Nat)"/>
    <property type="match status" value="1"/>
</dbReference>
<dbReference type="PROSITE" id="PS51186">
    <property type="entry name" value="GNAT"/>
    <property type="match status" value="1"/>
</dbReference>
<dbReference type="RefSeq" id="WP_204792773.1">
    <property type="nucleotide sequence ID" value="NZ_JACSNQ010000003.1"/>
</dbReference>
<dbReference type="EMBL" id="JACSNQ010000003">
    <property type="protein sequence ID" value="MBM6774408.1"/>
    <property type="molecule type" value="Genomic_DNA"/>
</dbReference>
<sequence length="217" mass="23861">MSENAAGLALRPFEEGDFRPLVNILAQTWLADYPGLPGELASTVELCDYLSQATWSRVAERGGRLLGAVLLREPDRVPEDADRWRERGAAAEREAAKAPECARVMDLEMAGVIEEAGLERDYEMTGTAEASFAVKLLIVSPEARGLGVGGRLFCAARSYLRERGAAGYHLLTDDSCDISFYDHMGLRQEMSRVSQVAWPGSDPAGDSFHIYVYSERL</sequence>
<name>A0ABS2F1J4_9ACTN</name>
<evidence type="ECO:0000259" key="1">
    <source>
        <dbReference type="PROSITE" id="PS51186"/>
    </source>
</evidence>
<feature type="domain" description="N-acetyltransferase" evidence="1">
    <location>
        <begin position="8"/>
        <end position="205"/>
    </location>
</feature>
<accession>A0ABS2F1J4</accession>
<evidence type="ECO:0000313" key="2">
    <source>
        <dbReference type="EMBL" id="MBM6774408.1"/>
    </source>
</evidence>
<proteinExistence type="predicted"/>
<organism evidence="2 3">
    <name type="scientific">Olsenella profusa</name>
    <dbReference type="NCBI Taxonomy" id="138595"/>
    <lineage>
        <taxon>Bacteria</taxon>
        <taxon>Bacillati</taxon>
        <taxon>Actinomycetota</taxon>
        <taxon>Coriobacteriia</taxon>
        <taxon>Coriobacteriales</taxon>
        <taxon>Atopobiaceae</taxon>
        <taxon>Olsenella</taxon>
    </lineage>
</organism>